<dbReference type="Proteomes" id="UP000061227">
    <property type="component" value="Unassembled WGS sequence"/>
</dbReference>
<keyword evidence="2" id="KW-1185">Reference proteome</keyword>
<sequence length="327" mass="37497">MDELALIHEKTKGLLEQLRNGDLYESLPELLFVLKENVDLEPAEPTPRPSDSMAAMEKMNGYQERWAEDIFERSISDTDLRQFVEQLKSPSAKIRDTGTFFFLGNAIQNNHLTKEQMDWLTAELIGDQFLLNQILEEENDGAYGRSFALAILTILLIADQQAAEPFISPELLSAIVEQVALYALLETDTRGFVPGHGWVHAYTHLSNVLSAIFDRADVPRADKLFLLACLMTNFRQVNTPLTMGEIGRIVGVILSLTKKHALYAEYFLMSLKLWRQDLVNEPFAQTRSRWQKLYIRVDFFQQILAYGPEMVPEKIWAYVQETKNYLS</sequence>
<dbReference type="Pfam" id="PF10978">
    <property type="entry name" value="DUF2785"/>
    <property type="match status" value="1"/>
</dbReference>
<dbReference type="STRING" id="220714.SAMN05660469_0774"/>
<accession>A0A3F3GWQ7</accession>
<dbReference type="EMBL" id="DF968066">
    <property type="protein sequence ID" value="GAP03174.1"/>
    <property type="molecule type" value="Genomic_DNA"/>
</dbReference>
<name>A0A3F3GWQ7_9LACO</name>
<dbReference type="InterPro" id="IPR021247">
    <property type="entry name" value="DUF2785"/>
</dbReference>
<evidence type="ECO:0000313" key="2">
    <source>
        <dbReference type="Proteomes" id="UP000061227"/>
    </source>
</evidence>
<dbReference type="RefSeq" id="WP_059378596.1">
    <property type="nucleotide sequence ID" value="NZ_DF968066.1"/>
</dbReference>
<proteinExistence type="predicted"/>
<evidence type="ECO:0000313" key="1">
    <source>
        <dbReference type="EMBL" id="GAP03174.1"/>
    </source>
</evidence>
<reference evidence="1 2" key="1">
    <citation type="journal article" date="2015" name="BMC Genomics">
        <title>Comparative genomics of Fructobacillus spp. and Leuconostoc spp. reveals niche-specific evolution of Fructobacillus spp.</title>
        <authorList>
            <person name="Endo A."/>
            <person name="Tanizawa Y."/>
            <person name="Tanaka N."/>
            <person name="Maeno S."/>
            <person name="Kumar H."/>
            <person name="Shiwa Y."/>
            <person name="Okada S."/>
            <person name="Yoshikawa H."/>
            <person name="Dicks L."/>
            <person name="Nakagawa J."/>
            <person name="Arita M."/>
        </authorList>
    </citation>
    <scope>NUCLEOTIDE SEQUENCE [LARGE SCALE GENOMIC DNA]</scope>
    <source>
        <strain evidence="1 2">DSM 15468</strain>
    </source>
</reference>
<dbReference type="AlphaFoldDB" id="A0A3F3GWQ7"/>
<evidence type="ECO:0008006" key="3">
    <source>
        <dbReference type="Google" id="ProtNLM"/>
    </source>
</evidence>
<gene>
    <name evidence="1" type="ORF">FPFC_041720</name>
</gene>
<organism evidence="1 2">
    <name type="scientific">Fructobacillus pseudoficulneus</name>
    <dbReference type="NCBI Taxonomy" id="220714"/>
    <lineage>
        <taxon>Bacteria</taxon>
        <taxon>Bacillati</taxon>
        <taxon>Bacillota</taxon>
        <taxon>Bacilli</taxon>
        <taxon>Lactobacillales</taxon>
        <taxon>Lactobacillaceae</taxon>
        <taxon>Fructobacillus</taxon>
    </lineage>
</organism>
<dbReference type="OrthoDB" id="7619731at2"/>
<protein>
    <recommendedName>
        <fullName evidence="3">DUF2785 domain-containing protein</fullName>
    </recommendedName>
</protein>